<keyword evidence="8" id="KW-1185">Reference proteome</keyword>
<evidence type="ECO:0000256" key="1">
    <source>
        <dbReference type="ARBA" id="ARBA00022475"/>
    </source>
</evidence>
<keyword evidence="2 6" id="KW-0732">Signal</keyword>
<gene>
    <name evidence="7" type="primary">yesO</name>
    <name evidence="7" type="ORF">NCTC9836_00137</name>
</gene>
<dbReference type="OrthoDB" id="94797at2"/>
<dbReference type="InterPro" id="IPR006059">
    <property type="entry name" value="SBP"/>
</dbReference>
<evidence type="ECO:0000256" key="4">
    <source>
        <dbReference type="ARBA" id="ARBA00023139"/>
    </source>
</evidence>
<accession>A0A381J4E4</accession>
<feature type="signal peptide" evidence="6">
    <location>
        <begin position="1"/>
        <end position="19"/>
    </location>
</feature>
<evidence type="ECO:0000256" key="3">
    <source>
        <dbReference type="ARBA" id="ARBA00023136"/>
    </source>
</evidence>
<organism evidence="7 8">
    <name type="scientific">Clostridium putrefaciens</name>
    <dbReference type="NCBI Taxonomy" id="99675"/>
    <lineage>
        <taxon>Bacteria</taxon>
        <taxon>Bacillati</taxon>
        <taxon>Bacillota</taxon>
        <taxon>Clostridia</taxon>
        <taxon>Eubacteriales</taxon>
        <taxon>Clostridiaceae</taxon>
        <taxon>Clostridium</taxon>
    </lineage>
</organism>
<dbReference type="RefSeq" id="WP_115640019.1">
    <property type="nucleotide sequence ID" value="NZ_UFWZ01000001.1"/>
</dbReference>
<dbReference type="PROSITE" id="PS51257">
    <property type="entry name" value="PROKAR_LIPOPROTEIN"/>
    <property type="match status" value="1"/>
</dbReference>
<dbReference type="PANTHER" id="PTHR43649">
    <property type="entry name" value="ARABINOSE-BINDING PROTEIN-RELATED"/>
    <property type="match status" value="1"/>
</dbReference>
<keyword evidence="3" id="KW-0472">Membrane</keyword>
<dbReference type="Proteomes" id="UP000254664">
    <property type="component" value="Unassembled WGS sequence"/>
</dbReference>
<sequence>MKKTKLITLILALSVTASAFIGCSKSETGDSGKASSDKAVEITWWNYPNYAPIDNTPGKYEQKIIENFNKKYPNIKVNVEMMDFASGPQKLNTAIASNSAPDLVYDYPGRIIDYARNGVMAELDSMFTDSLKSDVPEKILDACKLDGKYYMYPINTTPNMMAFNKTMLEKAGLLDMLPLDREDRTWTNDEYIALLKAIKEKVPGVVPSSMYAKSSAGDQGTRPYIANMGGGQIISPDLKEYVMNDPNEAKALKWIVDSTKEGLTLKGGEALTSNDMIDMFLQQKIAVSILYSPVLKKTSEAKKTEAFEEVFVPYPTPSIEQKPFLEAFVGGIGIFDNKDPDKIEAAKKLVDFIANDEATFKENLVSTGGFSVKSSVKGLYKDPESVYCEGMIKYLGTYYNAVPGFSEMRTFWFPTLQEVLIEKSEPQKALDQFVKDSNATLTNK</sequence>
<evidence type="ECO:0000256" key="5">
    <source>
        <dbReference type="ARBA" id="ARBA00023288"/>
    </source>
</evidence>
<proteinExistence type="predicted"/>
<dbReference type="Pfam" id="PF01547">
    <property type="entry name" value="SBP_bac_1"/>
    <property type="match status" value="1"/>
</dbReference>
<dbReference type="InterPro" id="IPR050490">
    <property type="entry name" value="Bact_solute-bd_prot1"/>
</dbReference>
<feature type="chain" id="PRO_5039166060" evidence="6">
    <location>
        <begin position="20"/>
        <end position="444"/>
    </location>
</feature>
<name>A0A381J4E4_9CLOT</name>
<dbReference type="EMBL" id="UFWZ01000001">
    <property type="protein sequence ID" value="SUY45069.1"/>
    <property type="molecule type" value="Genomic_DNA"/>
</dbReference>
<dbReference type="SUPFAM" id="SSF53850">
    <property type="entry name" value="Periplasmic binding protein-like II"/>
    <property type="match status" value="1"/>
</dbReference>
<evidence type="ECO:0000256" key="2">
    <source>
        <dbReference type="ARBA" id="ARBA00022729"/>
    </source>
</evidence>
<evidence type="ECO:0000256" key="6">
    <source>
        <dbReference type="SAM" id="SignalP"/>
    </source>
</evidence>
<dbReference type="Gene3D" id="3.40.190.10">
    <property type="entry name" value="Periplasmic binding protein-like II"/>
    <property type="match status" value="1"/>
</dbReference>
<keyword evidence="1" id="KW-1003">Cell membrane</keyword>
<dbReference type="CDD" id="cd13585">
    <property type="entry name" value="PBP2_TMBP_like"/>
    <property type="match status" value="1"/>
</dbReference>
<reference evidence="7 8" key="1">
    <citation type="submission" date="2018-06" db="EMBL/GenBank/DDBJ databases">
        <authorList>
            <consortium name="Pathogen Informatics"/>
            <person name="Doyle S."/>
        </authorList>
    </citation>
    <scope>NUCLEOTIDE SEQUENCE [LARGE SCALE GENOMIC DNA]</scope>
    <source>
        <strain evidence="7 8">NCTC9836</strain>
    </source>
</reference>
<evidence type="ECO:0000313" key="8">
    <source>
        <dbReference type="Proteomes" id="UP000254664"/>
    </source>
</evidence>
<protein>
    <submittedName>
        <fullName evidence="7">Sugar ABC transporter periplasmic protein</fullName>
    </submittedName>
</protein>
<dbReference type="PANTHER" id="PTHR43649:SF33">
    <property type="entry name" value="POLYGALACTURONAN_RHAMNOGALACTURONAN-BINDING PROTEIN YTCQ"/>
    <property type="match status" value="1"/>
</dbReference>
<keyword evidence="5" id="KW-0449">Lipoprotein</keyword>
<dbReference type="AlphaFoldDB" id="A0A381J4E4"/>
<keyword evidence="4" id="KW-0564">Palmitate</keyword>
<evidence type="ECO:0000313" key="7">
    <source>
        <dbReference type="EMBL" id="SUY45069.1"/>
    </source>
</evidence>